<proteinExistence type="predicted"/>
<dbReference type="EMBL" id="BLXT01007473">
    <property type="protein sequence ID" value="GFO39237.1"/>
    <property type="molecule type" value="Genomic_DNA"/>
</dbReference>
<keyword evidence="3" id="KW-1185">Reference proteome</keyword>
<protein>
    <submittedName>
        <fullName evidence="2">Uncharacterized protein</fullName>
    </submittedName>
</protein>
<dbReference type="AlphaFoldDB" id="A0AAV4D506"/>
<feature type="region of interest" description="Disordered" evidence="1">
    <location>
        <begin position="1"/>
        <end position="28"/>
    </location>
</feature>
<accession>A0AAV4D506</accession>
<evidence type="ECO:0000313" key="3">
    <source>
        <dbReference type="Proteomes" id="UP000735302"/>
    </source>
</evidence>
<comment type="caution">
    <text evidence="2">The sequence shown here is derived from an EMBL/GenBank/DDBJ whole genome shotgun (WGS) entry which is preliminary data.</text>
</comment>
<evidence type="ECO:0000313" key="2">
    <source>
        <dbReference type="EMBL" id="GFO39237.1"/>
    </source>
</evidence>
<sequence length="175" mass="18987">MEEKEEESNNNNGEEEEEEAESTKALDNSDKQGRLLLLLIPSPHLHRAACPLPPPGVPSAPYYTITAHPLFSPPCCPHTDRQHYGIYPLIGKSSLTFCVAGTDRTATLLPPSSASGRPFTSRVATTVTWPGCQTTIRAAAGSNSSVKIVCAMFLCDEERLQCRMSCCPNSDTPRP</sequence>
<gene>
    <name evidence="2" type="ORF">PoB_006574200</name>
</gene>
<dbReference type="Proteomes" id="UP000735302">
    <property type="component" value="Unassembled WGS sequence"/>
</dbReference>
<evidence type="ECO:0000256" key="1">
    <source>
        <dbReference type="SAM" id="MobiDB-lite"/>
    </source>
</evidence>
<reference evidence="2 3" key="1">
    <citation type="journal article" date="2021" name="Elife">
        <title>Chloroplast acquisition without the gene transfer in kleptoplastic sea slugs, Plakobranchus ocellatus.</title>
        <authorList>
            <person name="Maeda T."/>
            <person name="Takahashi S."/>
            <person name="Yoshida T."/>
            <person name="Shimamura S."/>
            <person name="Takaki Y."/>
            <person name="Nagai Y."/>
            <person name="Toyoda A."/>
            <person name="Suzuki Y."/>
            <person name="Arimoto A."/>
            <person name="Ishii H."/>
            <person name="Satoh N."/>
            <person name="Nishiyama T."/>
            <person name="Hasebe M."/>
            <person name="Maruyama T."/>
            <person name="Minagawa J."/>
            <person name="Obokata J."/>
            <person name="Shigenobu S."/>
        </authorList>
    </citation>
    <scope>NUCLEOTIDE SEQUENCE [LARGE SCALE GENOMIC DNA]</scope>
</reference>
<feature type="compositionally biased region" description="Acidic residues" evidence="1">
    <location>
        <begin position="1"/>
        <end position="20"/>
    </location>
</feature>
<organism evidence="2 3">
    <name type="scientific">Plakobranchus ocellatus</name>
    <dbReference type="NCBI Taxonomy" id="259542"/>
    <lineage>
        <taxon>Eukaryota</taxon>
        <taxon>Metazoa</taxon>
        <taxon>Spiralia</taxon>
        <taxon>Lophotrochozoa</taxon>
        <taxon>Mollusca</taxon>
        <taxon>Gastropoda</taxon>
        <taxon>Heterobranchia</taxon>
        <taxon>Euthyneura</taxon>
        <taxon>Panpulmonata</taxon>
        <taxon>Sacoglossa</taxon>
        <taxon>Placobranchoidea</taxon>
        <taxon>Plakobranchidae</taxon>
        <taxon>Plakobranchus</taxon>
    </lineage>
</organism>
<name>A0AAV4D506_9GAST</name>